<keyword evidence="4" id="KW-1003">Cell membrane</keyword>
<protein>
    <recommendedName>
        <fullName evidence="3">histidine kinase</fullName>
        <ecNumber evidence="3">2.7.13.3</ecNumber>
    </recommendedName>
</protein>
<dbReference type="PROSITE" id="PS50885">
    <property type="entry name" value="HAMP"/>
    <property type="match status" value="1"/>
</dbReference>
<dbReference type="SMART" id="SM00388">
    <property type="entry name" value="HisKA"/>
    <property type="match status" value="1"/>
</dbReference>
<comment type="subcellular location">
    <subcellularLocation>
        <location evidence="2">Cell membrane</location>
        <topology evidence="2">Multi-pass membrane protein</topology>
    </subcellularLocation>
</comment>
<dbReference type="Gene3D" id="1.10.287.130">
    <property type="match status" value="1"/>
</dbReference>
<evidence type="ECO:0000256" key="10">
    <source>
        <dbReference type="ARBA" id="ARBA00022840"/>
    </source>
</evidence>
<dbReference type="Gene3D" id="3.30.565.10">
    <property type="entry name" value="Histidine kinase-like ATPase, C-terminal domain"/>
    <property type="match status" value="1"/>
</dbReference>
<evidence type="ECO:0000313" key="18">
    <source>
        <dbReference type="Proteomes" id="UP000051063"/>
    </source>
</evidence>
<evidence type="ECO:0000256" key="13">
    <source>
        <dbReference type="ARBA" id="ARBA00023136"/>
    </source>
</evidence>
<keyword evidence="9" id="KW-0418">Kinase</keyword>
<evidence type="ECO:0000256" key="4">
    <source>
        <dbReference type="ARBA" id="ARBA00022475"/>
    </source>
</evidence>
<evidence type="ECO:0000313" key="17">
    <source>
        <dbReference type="EMBL" id="KQL46771.1"/>
    </source>
</evidence>
<keyword evidence="13 14" id="KW-0472">Membrane</keyword>
<dbReference type="EC" id="2.7.13.3" evidence="3"/>
<dbReference type="InterPro" id="IPR050398">
    <property type="entry name" value="HssS/ArlS-like"/>
</dbReference>
<dbReference type="InterPro" id="IPR005467">
    <property type="entry name" value="His_kinase_dom"/>
</dbReference>
<proteinExistence type="predicted"/>
<keyword evidence="7 14" id="KW-0812">Transmembrane</keyword>
<keyword evidence="5" id="KW-0597">Phosphoprotein</keyword>
<evidence type="ECO:0000256" key="14">
    <source>
        <dbReference type="SAM" id="Phobius"/>
    </source>
</evidence>
<gene>
    <name evidence="17" type="ORF">AN963_17860</name>
</gene>
<keyword evidence="11 14" id="KW-1133">Transmembrane helix</keyword>
<keyword evidence="6" id="KW-0808">Transferase</keyword>
<dbReference type="InterPro" id="IPR036890">
    <property type="entry name" value="HATPase_C_sf"/>
</dbReference>
<evidence type="ECO:0000256" key="12">
    <source>
        <dbReference type="ARBA" id="ARBA00023012"/>
    </source>
</evidence>
<evidence type="ECO:0000259" key="16">
    <source>
        <dbReference type="PROSITE" id="PS50885"/>
    </source>
</evidence>
<evidence type="ECO:0000259" key="15">
    <source>
        <dbReference type="PROSITE" id="PS50109"/>
    </source>
</evidence>
<feature type="domain" description="HAMP" evidence="16">
    <location>
        <begin position="87"/>
        <end position="136"/>
    </location>
</feature>
<comment type="caution">
    <text evidence="17">The sequence shown here is derived from an EMBL/GenBank/DDBJ whole genome shotgun (WGS) entry which is preliminary data.</text>
</comment>
<dbReference type="InterPro" id="IPR003594">
    <property type="entry name" value="HATPase_dom"/>
</dbReference>
<evidence type="ECO:0000256" key="2">
    <source>
        <dbReference type="ARBA" id="ARBA00004651"/>
    </source>
</evidence>
<keyword evidence="12" id="KW-0902">Two-component regulatory system</keyword>
<reference evidence="17 18" key="1">
    <citation type="submission" date="2015-09" db="EMBL/GenBank/DDBJ databases">
        <title>Genome sequencing project for genomic taxonomy and phylogenomics of Bacillus-like bacteria.</title>
        <authorList>
            <person name="Liu B."/>
            <person name="Wang J."/>
            <person name="Zhu Y."/>
            <person name="Liu G."/>
            <person name="Chen Q."/>
            <person name="Chen Z."/>
            <person name="Lan J."/>
            <person name="Che J."/>
            <person name="Ge C."/>
            <person name="Shi H."/>
            <person name="Pan Z."/>
            <person name="Liu X."/>
        </authorList>
    </citation>
    <scope>NUCLEOTIDE SEQUENCE [LARGE SCALE GENOMIC DNA]</scope>
    <source>
        <strain evidence="17 18">DSM 8552</strain>
    </source>
</reference>
<dbReference type="Proteomes" id="UP000051063">
    <property type="component" value="Unassembled WGS sequence"/>
</dbReference>
<evidence type="ECO:0000256" key="6">
    <source>
        <dbReference type="ARBA" id="ARBA00022679"/>
    </source>
</evidence>
<dbReference type="PROSITE" id="PS50109">
    <property type="entry name" value="HIS_KIN"/>
    <property type="match status" value="1"/>
</dbReference>
<dbReference type="SUPFAM" id="SSF55874">
    <property type="entry name" value="ATPase domain of HSP90 chaperone/DNA topoisomerase II/histidine kinase"/>
    <property type="match status" value="1"/>
</dbReference>
<feature type="domain" description="Histidine kinase" evidence="15">
    <location>
        <begin position="151"/>
        <end position="368"/>
    </location>
</feature>
<comment type="catalytic activity">
    <reaction evidence="1">
        <text>ATP + protein L-histidine = ADP + protein N-phospho-L-histidine.</text>
        <dbReference type="EC" id="2.7.13.3"/>
    </reaction>
</comment>
<dbReference type="SUPFAM" id="SSF47384">
    <property type="entry name" value="Homodimeric domain of signal transducing histidine kinase"/>
    <property type="match status" value="1"/>
</dbReference>
<dbReference type="CDD" id="cd00082">
    <property type="entry name" value="HisKA"/>
    <property type="match status" value="1"/>
</dbReference>
<evidence type="ECO:0000256" key="7">
    <source>
        <dbReference type="ARBA" id="ARBA00022692"/>
    </source>
</evidence>
<dbReference type="Pfam" id="PF00512">
    <property type="entry name" value="HisKA"/>
    <property type="match status" value="1"/>
</dbReference>
<dbReference type="CDD" id="cd00075">
    <property type="entry name" value="HATPase"/>
    <property type="match status" value="1"/>
</dbReference>
<organism evidence="17 18">
    <name type="scientific">Brevibacillus choshinensis</name>
    <dbReference type="NCBI Taxonomy" id="54911"/>
    <lineage>
        <taxon>Bacteria</taxon>
        <taxon>Bacillati</taxon>
        <taxon>Bacillota</taxon>
        <taxon>Bacilli</taxon>
        <taxon>Bacillales</taxon>
        <taxon>Paenibacillaceae</taxon>
        <taxon>Brevibacillus</taxon>
    </lineage>
</organism>
<keyword evidence="10" id="KW-0067">ATP-binding</keyword>
<feature type="transmembrane region" description="Helical" evidence="14">
    <location>
        <begin position="60"/>
        <end position="79"/>
    </location>
</feature>
<keyword evidence="8" id="KW-0547">Nucleotide-binding</keyword>
<dbReference type="Pfam" id="PF02518">
    <property type="entry name" value="HATPase_c"/>
    <property type="match status" value="1"/>
</dbReference>
<sequence length="372" mass="42384">MKLKLNFRDFLRILLDLFLGLLIFFAVFQTASFFANNYLYRIPEVKEYVWKIRNTFGMDSFKIPIVLLATGIFAAWTLVRIRKYLEQKQMEQIIAELHHIAKGNFDHHISIRPRGSLGDVVDSIHALVKSTLDAMEEERRLEQSKDELVTNVSHDLRTPLTSIIGYLGLIEQEKYQDENQIRQYTHIAYEKAKQMNVLVNDLFEYTKVRNRGAYLSRTQFDLVELVEQVSVGFRIAAHEAGLQLQVETPDEKVEMWGDTDKLVRVLENLISNAIKYGRDGTMIAVRLFEVPDGVAFSVANNGNPIPAEAIPNLFERFYRVEASRSKETGGSGLGLAIAKSIIDLHHGTISVTSTAEWTTFTVSLPLRTTRAS</sequence>
<dbReference type="InterPro" id="IPR004358">
    <property type="entry name" value="Sig_transdc_His_kin-like_C"/>
</dbReference>
<evidence type="ECO:0000256" key="5">
    <source>
        <dbReference type="ARBA" id="ARBA00022553"/>
    </source>
</evidence>
<evidence type="ECO:0000256" key="11">
    <source>
        <dbReference type="ARBA" id="ARBA00022989"/>
    </source>
</evidence>
<dbReference type="SMART" id="SM00387">
    <property type="entry name" value="HATPase_c"/>
    <property type="match status" value="1"/>
</dbReference>
<keyword evidence="18" id="KW-1185">Reference proteome</keyword>
<name>A0ABR5N837_BRECH</name>
<dbReference type="InterPro" id="IPR003661">
    <property type="entry name" value="HisK_dim/P_dom"/>
</dbReference>
<evidence type="ECO:0000256" key="1">
    <source>
        <dbReference type="ARBA" id="ARBA00000085"/>
    </source>
</evidence>
<dbReference type="EMBL" id="LJJB01000010">
    <property type="protein sequence ID" value="KQL46771.1"/>
    <property type="molecule type" value="Genomic_DNA"/>
</dbReference>
<dbReference type="PRINTS" id="PR00344">
    <property type="entry name" value="BCTRLSENSOR"/>
</dbReference>
<evidence type="ECO:0000256" key="8">
    <source>
        <dbReference type="ARBA" id="ARBA00022741"/>
    </source>
</evidence>
<dbReference type="InterPro" id="IPR036097">
    <property type="entry name" value="HisK_dim/P_sf"/>
</dbReference>
<accession>A0ABR5N837</accession>
<feature type="transmembrane region" description="Helical" evidence="14">
    <location>
        <begin position="12"/>
        <end position="40"/>
    </location>
</feature>
<dbReference type="PANTHER" id="PTHR45528">
    <property type="entry name" value="SENSOR HISTIDINE KINASE CPXA"/>
    <property type="match status" value="1"/>
</dbReference>
<evidence type="ECO:0000256" key="9">
    <source>
        <dbReference type="ARBA" id="ARBA00022777"/>
    </source>
</evidence>
<evidence type="ECO:0000256" key="3">
    <source>
        <dbReference type="ARBA" id="ARBA00012438"/>
    </source>
</evidence>
<dbReference type="InterPro" id="IPR003660">
    <property type="entry name" value="HAMP_dom"/>
</dbReference>
<dbReference type="PANTHER" id="PTHR45528:SF1">
    <property type="entry name" value="SENSOR HISTIDINE KINASE CPXA"/>
    <property type="match status" value="1"/>
</dbReference>